<dbReference type="Proteomes" id="UP000255177">
    <property type="component" value="Unassembled WGS sequence"/>
</dbReference>
<feature type="transmembrane region" description="Helical" evidence="1">
    <location>
        <begin position="96"/>
        <end position="125"/>
    </location>
</feature>
<evidence type="ECO:0000256" key="1">
    <source>
        <dbReference type="SAM" id="Phobius"/>
    </source>
</evidence>
<dbReference type="AlphaFoldDB" id="A0A380SVS8"/>
<evidence type="ECO:0000313" key="2">
    <source>
        <dbReference type="EMBL" id="SUQ62112.1"/>
    </source>
</evidence>
<name>A0A380SVS8_9PSED</name>
<gene>
    <name evidence="2" type="ORF">CCOS864_01540</name>
</gene>
<keyword evidence="1" id="KW-1133">Transmembrane helix</keyword>
<keyword evidence="3" id="KW-1185">Reference proteome</keyword>
<proteinExistence type="predicted"/>
<feature type="transmembrane region" description="Helical" evidence="1">
    <location>
        <begin position="69"/>
        <end position="89"/>
    </location>
</feature>
<organism evidence="2 3">
    <name type="scientific">Pseudomonas wadenswilerensis</name>
    <dbReference type="NCBI Taxonomy" id="1785161"/>
    <lineage>
        <taxon>Bacteria</taxon>
        <taxon>Pseudomonadati</taxon>
        <taxon>Pseudomonadota</taxon>
        <taxon>Gammaproteobacteria</taxon>
        <taxon>Pseudomonadales</taxon>
        <taxon>Pseudomonadaceae</taxon>
        <taxon>Pseudomonas</taxon>
    </lineage>
</organism>
<accession>A0A380SVS8</accession>
<protein>
    <submittedName>
        <fullName evidence="2">Putative membrane protein</fullName>
    </submittedName>
</protein>
<keyword evidence="1" id="KW-0812">Transmembrane</keyword>
<keyword evidence="1" id="KW-0472">Membrane</keyword>
<sequence>MLGADFKFLECRMSRRLPLIALLVFLPLWLAASYGLRYVLMEDAHWVATCADQAQLWGCQARSVMGLMIHFRVLAWSALGLALLAMLVSGRAGWRLAVAALVCGIPALVLYTASIAVFAVVLAGLRLVRRSS</sequence>
<evidence type="ECO:0000313" key="3">
    <source>
        <dbReference type="Proteomes" id="UP000255177"/>
    </source>
</evidence>
<dbReference type="EMBL" id="UIDD01000005">
    <property type="protein sequence ID" value="SUQ62112.1"/>
    <property type="molecule type" value="Genomic_DNA"/>
</dbReference>
<reference evidence="3" key="1">
    <citation type="submission" date="2018-07" db="EMBL/GenBank/DDBJ databases">
        <authorList>
            <person name="Blom J."/>
        </authorList>
    </citation>
    <scope>NUCLEOTIDE SEQUENCE [LARGE SCALE GENOMIC DNA]</scope>
    <source>
        <strain evidence="3">CCOS 864</strain>
    </source>
</reference>